<gene>
    <name evidence="1" type="ORF">ALC57_00395</name>
</gene>
<proteinExistence type="predicted"/>
<organism evidence="1 2">
    <name type="scientific">Trachymyrmex cornetzi</name>
    <dbReference type="NCBI Taxonomy" id="471704"/>
    <lineage>
        <taxon>Eukaryota</taxon>
        <taxon>Metazoa</taxon>
        <taxon>Ecdysozoa</taxon>
        <taxon>Arthropoda</taxon>
        <taxon>Hexapoda</taxon>
        <taxon>Insecta</taxon>
        <taxon>Pterygota</taxon>
        <taxon>Neoptera</taxon>
        <taxon>Endopterygota</taxon>
        <taxon>Hymenoptera</taxon>
        <taxon>Apocrita</taxon>
        <taxon>Aculeata</taxon>
        <taxon>Formicoidea</taxon>
        <taxon>Formicidae</taxon>
        <taxon>Myrmicinae</taxon>
        <taxon>Trachymyrmex</taxon>
    </lineage>
</organism>
<dbReference type="AlphaFoldDB" id="A0A151JS89"/>
<evidence type="ECO:0000313" key="2">
    <source>
        <dbReference type="Proteomes" id="UP000078492"/>
    </source>
</evidence>
<keyword evidence="2" id="KW-1185">Reference proteome</keyword>
<dbReference type="Proteomes" id="UP000078492">
    <property type="component" value="Unassembled WGS sequence"/>
</dbReference>
<protein>
    <submittedName>
        <fullName evidence="1">Uncharacterized protein</fullName>
    </submittedName>
</protein>
<accession>A0A151JS89</accession>
<evidence type="ECO:0000313" key="1">
    <source>
        <dbReference type="EMBL" id="KYN30154.1"/>
    </source>
</evidence>
<name>A0A151JS89_9HYME</name>
<sequence length="95" mass="10846">LDIANAFNSLPWGRVVGALRGHFLLNVCILKNDLFNVGVYHDDDEVVGPMLHDNLIDLGNDKRIEITNLTNKIQRKCKIHISEMYINKNKICTNK</sequence>
<dbReference type="EMBL" id="KQ978557">
    <property type="protein sequence ID" value="KYN30154.1"/>
    <property type="molecule type" value="Genomic_DNA"/>
</dbReference>
<feature type="non-terminal residue" evidence="1">
    <location>
        <position position="1"/>
    </location>
</feature>
<reference evidence="1 2" key="1">
    <citation type="submission" date="2015-09" db="EMBL/GenBank/DDBJ databases">
        <title>Trachymyrmex cornetzi WGS genome.</title>
        <authorList>
            <person name="Nygaard S."/>
            <person name="Hu H."/>
            <person name="Boomsma J."/>
            <person name="Zhang G."/>
        </authorList>
    </citation>
    <scope>NUCLEOTIDE SEQUENCE [LARGE SCALE GENOMIC DNA]</scope>
    <source>
        <strain evidence="1">Tcor2-1</strain>
        <tissue evidence="1">Whole body</tissue>
    </source>
</reference>